<dbReference type="NCBIfam" id="TIGR00044">
    <property type="entry name" value="YggS family pyridoxal phosphate-dependent enzyme"/>
    <property type="match status" value="1"/>
</dbReference>
<dbReference type="FunFam" id="3.20.20.10:FF:000018">
    <property type="entry name" value="Pyridoxal phosphate homeostasis protein"/>
    <property type="match status" value="1"/>
</dbReference>
<dbReference type="PANTHER" id="PTHR10146">
    <property type="entry name" value="PROLINE SYNTHETASE CO-TRANSCRIBED BACTERIAL HOMOLOG PROTEIN"/>
    <property type="match status" value="1"/>
</dbReference>
<dbReference type="RefSeq" id="WP_154537263.1">
    <property type="nucleotide sequence ID" value="NZ_JAXFFP010000006.1"/>
</dbReference>
<dbReference type="Gene3D" id="3.20.20.10">
    <property type="entry name" value="Alanine racemase"/>
    <property type="match status" value="1"/>
</dbReference>
<protein>
    <recommendedName>
        <fullName evidence="2">Pyridoxal phosphate homeostasis protein</fullName>
        <shortName evidence="2">PLP homeostasis protein</shortName>
    </recommendedName>
</protein>
<comment type="cofactor">
    <cofactor evidence="3">
        <name>pyridoxal 5'-phosphate</name>
        <dbReference type="ChEBI" id="CHEBI:597326"/>
    </cofactor>
</comment>
<keyword evidence="7" id="KW-1185">Reference proteome</keyword>
<dbReference type="Pfam" id="PF01168">
    <property type="entry name" value="Ala_racemase_N"/>
    <property type="match status" value="1"/>
</dbReference>
<evidence type="ECO:0000256" key="2">
    <source>
        <dbReference type="HAMAP-Rule" id="MF_02087"/>
    </source>
</evidence>
<dbReference type="EMBL" id="VUNE01000001">
    <property type="protein sequence ID" value="MST61889.1"/>
    <property type="molecule type" value="Genomic_DNA"/>
</dbReference>
<dbReference type="Proteomes" id="UP000440713">
    <property type="component" value="Unassembled WGS sequence"/>
</dbReference>
<dbReference type="InterPro" id="IPR029066">
    <property type="entry name" value="PLP-binding_barrel"/>
</dbReference>
<dbReference type="InterPro" id="IPR011078">
    <property type="entry name" value="PyrdxlP_homeostasis"/>
</dbReference>
<feature type="modified residue" description="N6-(pyridoxal phosphate)lysine" evidence="2 3">
    <location>
        <position position="37"/>
    </location>
</feature>
<evidence type="ECO:0000256" key="1">
    <source>
        <dbReference type="ARBA" id="ARBA00022898"/>
    </source>
</evidence>
<proteinExistence type="inferred from homology"/>
<evidence type="ECO:0000313" key="7">
    <source>
        <dbReference type="Proteomes" id="UP000440713"/>
    </source>
</evidence>
<reference evidence="6 7" key="1">
    <citation type="submission" date="2019-08" db="EMBL/GenBank/DDBJ databases">
        <title>In-depth cultivation of the pig gut microbiome towards novel bacterial diversity and tailored functional studies.</title>
        <authorList>
            <person name="Wylensek D."/>
            <person name="Hitch T.C.A."/>
            <person name="Clavel T."/>
        </authorList>
    </citation>
    <scope>NUCLEOTIDE SEQUENCE [LARGE SCALE GENOMIC DNA]</scope>
    <source>
        <strain evidence="6 7">WCA-SAB-591-4A-A</strain>
    </source>
</reference>
<dbReference type="GO" id="GO:0030170">
    <property type="term" value="F:pyridoxal phosphate binding"/>
    <property type="evidence" value="ECO:0007669"/>
    <property type="project" value="UniProtKB-UniRule"/>
</dbReference>
<name>A0A6N7XFB1_9FIRM</name>
<keyword evidence="1 2" id="KW-0663">Pyridoxal phosphate</keyword>
<evidence type="ECO:0000256" key="3">
    <source>
        <dbReference type="PIRSR" id="PIRSR004848-1"/>
    </source>
</evidence>
<accession>A0A6N7XFB1</accession>
<dbReference type="InterPro" id="IPR001608">
    <property type="entry name" value="Ala_racemase_N"/>
</dbReference>
<comment type="caution">
    <text evidence="6">The sequence shown here is derived from an EMBL/GenBank/DDBJ whole genome shotgun (WGS) entry which is preliminary data.</text>
</comment>
<organism evidence="6 7">
    <name type="scientific">Peptostreptococcus porci</name>
    <dbReference type="NCBI Taxonomy" id="2652282"/>
    <lineage>
        <taxon>Bacteria</taxon>
        <taxon>Bacillati</taxon>
        <taxon>Bacillota</taxon>
        <taxon>Clostridia</taxon>
        <taxon>Peptostreptococcales</taxon>
        <taxon>Peptostreptococcaceae</taxon>
        <taxon>Peptostreptococcus</taxon>
    </lineage>
</organism>
<feature type="domain" description="Alanine racemase N-terminal" evidence="5">
    <location>
        <begin position="12"/>
        <end position="230"/>
    </location>
</feature>
<evidence type="ECO:0000259" key="5">
    <source>
        <dbReference type="Pfam" id="PF01168"/>
    </source>
</evidence>
<evidence type="ECO:0000313" key="6">
    <source>
        <dbReference type="EMBL" id="MST61889.1"/>
    </source>
</evidence>
<dbReference type="AlphaFoldDB" id="A0A6N7XFB1"/>
<gene>
    <name evidence="6" type="ORF">FYJ71_02735</name>
</gene>
<comment type="function">
    <text evidence="2">Pyridoxal 5'-phosphate (PLP)-binding protein, which is involved in PLP homeostasis.</text>
</comment>
<dbReference type="HAMAP" id="MF_02087">
    <property type="entry name" value="PLP_homeostasis"/>
    <property type="match status" value="1"/>
</dbReference>
<dbReference type="CDD" id="cd00635">
    <property type="entry name" value="PLPDE_III_YBL036c_like"/>
    <property type="match status" value="1"/>
</dbReference>
<sequence length="232" mass="26191">MNIDLFDNIENVKSKIENASKRVGRDSKEVLLLAVTKTVDTDIINEAISMGIVAVGENKPQELTRKFDEIGPIVKWHQIGTLQTNKVKYIIEKVDLIHSLDRFVLAEEIEKRASAIDREVECLVQVNISGEESKHGLPKEEAIDFIRSCSEKYHRIKIVGLMTMAPFDASEAGIRDVFSELKKLSEDISVLNFENVEMRELSMGMSNDFEIAIEEGATIVRVGSMIFGDRKY</sequence>
<dbReference type="SUPFAM" id="SSF51419">
    <property type="entry name" value="PLP-binding barrel"/>
    <property type="match status" value="1"/>
</dbReference>
<dbReference type="PANTHER" id="PTHR10146:SF14">
    <property type="entry name" value="PYRIDOXAL PHOSPHATE HOMEOSTASIS PROTEIN"/>
    <property type="match status" value="1"/>
</dbReference>
<comment type="similarity">
    <text evidence="2 4">Belongs to the pyridoxal phosphate-binding protein YggS/PROSC family.</text>
</comment>
<evidence type="ECO:0000256" key="4">
    <source>
        <dbReference type="RuleBase" id="RU004514"/>
    </source>
</evidence>
<dbReference type="PIRSF" id="PIRSF004848">
    <property type="entry name" value="YBL036c_PLPDEIII"/>
    <property type="match status" value="1"/>
</dbReference>